<feature type="transmembrane region" description="Helical" evidence="8">
    <location>
        <begin position="285"/>
        <end position="303"/>
    </location>
</feature>
<evidence type="ECO:0000259" key="9">
    <source>
        <dbReference type="Pfam" id="PF00999"/>
    </source>
</evidence>
<keyword evidence="3 8" id="KW-0812">Transmembrane</keyword>
<evidence type="ECO:0000256" key="6">
    <source>
        <dbReference type="ARBA" id="ARBA00023136"/>
    </source>
</evidence>
<feature type="transmembrane region" description="Helical" evidence="8">
    <location>
        <begin position="65"/>
        <end position="88"/>
    </location>
</feature>
<feature type="transmembrane region" description="Helical" evidence="8">
    <location>
        <begin position="136"/>
        <end position="157"/>
    </location>
</feature>
<dbReference type="GO" id="GO:0016020">
    <property type="term" value="C:membrane"/>
    <property type="evidence" value="ECO:0007669"/>
    <property type="project" value="UniProtKB-SubCell"/>
</dbReference>
<keyword evidence="11" id="KW-1185">Reference proteome</keyword>
<comment type="subcellular location">
    <subcellularLocation>
        <location evidence="1">Membrane</location>
        <topology evidence="1">Multi-pass membrane protein</topology>
    </subcellularLocation>
</comment>
<accession>A0A918HRP4</accession>
<evidence type="ECO:0000256" key="5">
    <source>
        <dbReference type="ARBA" id="ARBA00023065"/>
    </source>
</evidence>
<feature type="transmembrane region" description="Helical" evidence="8">
    <location>
        <begin position="169"/>
        <end position="194"/>
    </location>
</feature>
<protein>
    <recommendedName>
        <fullName evidence="9">Cation/H+ exchanger transmembrane domain-containing protein</fullName>
    </recommendedName>
</protein>
<dbReference type="InterPro" id="IPR006153">
    <property type="entry name" value="Cation/H_exchanger_TM"/>
</dbReference>
<evidence type="ECO:0000256" key="2">
    <source>
        <dbReference type="ARBA" id="ARBA00022448"/>
    </source>
</evidence>
<dbReference type="Proteomes" id="UP000646776">
    <property type="component" value="Unassembled WGS sequence"/>
</dbReference>
<feature type="transmembrane region" description="Helical" evidence="8">
    <location>
        <begin position="200"/>
        <end position="221"/>
    </location>
</feature>
<feature type="transmembrane region" description="Helical" evidence="8">
    <location>
        <begin position="100"/>
        <end position="124"/>
    </location>
</feature>
<keyword evidence="4 8" id="KW-1133">Transmembrane helix</keyword>
<evidence type="ECO:0000256" key="4">
    <source>
        <dbReference type="ARBA" id="ARBA00022989"/>
    </source>
</evidence>
<feature type="transmembrane region" description="Helical" evidence="8">
    <location>
        <begin position="360"/>
        <end position="386"/>
    </location>
</feature>
<proteinExistence type="predicted"/>
<reference evidence="10" key="1">
    <citation type="journal article" date="2014" name="Int. J. Syst. Evol. Microbiol.">
        <title>Complete genome sequence of Corynebacterium casei LMG S-19264T (=DSM 44701T), isolated from a smear-ripened cheese.</title>
        <authorList>
            <consortium name="US DOE Joint Genome Institute (JGI-PGF)"/>
            <person name="Walter F."/>
            <person name="Albersmeier A."/>
            <person name="Kalinowski J."/>
            <person name="Ruckert C."/>
        </authorList>
    </citation>
    <scope>NUCLEOTIDE SEQUENCE</scope>
    <source>
        <strain evidence="10">JCM 4125</strain>
    </source>
</reference>
<feature type="domain" description="Cation/H+ exchanger transmembrane" evidence="9">
    <location>
        <begin position="23"/>
        <end position="394"/>
    </location>
</feature>
<feature type="transmembrane region" description="Helical" evidence="8">
    <location>
        <begin position="6"/>
        <end position="26"/>
    </location>
</feature>
<keyword evidence="6 8" id="KW-0472">Membrane</keyword>
<reference evidence="10" key="2">
    <citation type="submission" date="2020-09" db="EMBL/GenBank/DDBJ databases">
        <authorList>
            <person name="Sun Q."/>
            <person name="Ohkuma M."/>
        </authorList>
    </citation>
    <scope>NUCLEOTIDE SEQUENCE</scope>
    <source>
        <strain evidence="10">JCM 4125</strain>
    </source>
</reference>
<feature type="compositionally biased region" description="Pro residues" evidence="7">
    <location>
        <begin position="416"/>
        <end position="426"/>
    </location>
</feature>
<evidence type="ECO:0000256" key="3">
    <source>
        <dbReference type="ARBA" id="ARBA00022692"/>
    </source>
</evidence>
<dbReference type="PANTHER" id="PTHR32468">
    <property type="entry name" value="CATION/H + ANTIPORTER"/>
    <property type="match status" value="1"/>
</dbReference>
<dbReference type="Pfam" id="PF00999">
    <property type="entry name" value="Na_H_Exchanger"/>
    <property type="match status" value="1"/>
</dbReference>
<sequence length="426" mass="43334">MSSPLSLVLLAVPAVVLACQAGGWAARRLGQPPVIGEIAVGILLGPSLLGWLAPGIQHLLLPPAVLPYTSVLGNLALLVFLFGLGLELHLPALRTSRRAVASVAAGSILLPLALGTALALAMYPALAPPGVQRLPFVLFIATALSITAFPVLARILTDRGLATTRLGTFALACAAAADALAWCLLIAVTSLATAGSPLDALTALALAAALTAALAAAHPLMKRTLERASRTSDDLVKVLLVAGLLLAAWATDRIGVHPAIGAFLLGATVPRGIPAVERSAARLQTVVVPVLLPLFFVDIGLHTDLAALPAGQWGWAALVLAVAVAGKWVGAAGAARLAGCDWRWSALMGTLMNCRGITEIVVLGIGLQLGVISTNLFTIMVLMAVVTTAATAPLLDSLTRNAPDLTTPAAAGEPVTVPPEGPGATR</sequence>
<evidence type="ECO:0000256" key="1">
    <source>
        <dbReference type="ARBA" id="ARBA00004141"/>
    </source>
</evidence>
<dbReference type="InterPro" id="IPR038770">
    <property type="entry name" value="Na+/solute_symporter_sf"/>
</dbReference>
<dbReference type="PANTHER" id="PTHR32468:SF0">
    <property type="entry name" value="K(+)_H(+) ANTIPORTER 1"/>
    <property type="match status" value="1"/>
</dbReference>
<feature type="transmembrane region" description="Helical" evidence="8">
    <location>
        <begin position="33"/>
        <end position="53"/>
    </location>
</feature>
<organism evidence="10 11">
    <name type="scientific">Streptomyces phaeofaciens</name>
    <dbReference type="NCBI Taxonomy" id="68254"/>
    <lineage>
        <taxon>Bacteria</taxon>
        <taxon>Bacillati</taxon>
        <taxon>Actinomycetota</taxon>
        <taxon>Actinomycetes</taxon>
        <taxon>Kitasatosporales</taxon>
        <taxon>Streptomycetaceae</taxon>
        <taxon>Streptomyces</taxon>
    </lineage>
</organism>
<dbReference type="EMBL" id="BMSA01000060">
    <property type="protein sequence ID" value="GGT99202.1"/>
    <property type="molecule type" value="Genomic_DNA"/>
</dbReference>
<feature type="transmembrane region" description="Helical" evidence="8">
    <location>
        <begin position="315"/>
        <end position="339"/>
    </location>
</feature>
<dbReference type="AlphaFoldDB" id="A0A918HRP4"/>
<evidence type="ECO:0000313" key="10">
    <source>
        <dbReference type="EMBL" id="GGT99202.1"/>
    </source>
</evidence>
<gene>
    <name evidence="10" type="ORF">GCM10010226_90410</name>
</gene>
<name>A0A918HRP4_9ACTN</name>
<dbReference type="GO" id="GO:1902600">
    <property type="term" value="P:proton transmembrane transport"/>
    <property type="evidence" value="ECO:0007669"/>
    <property type="project" value="InterPro"/>
</dbReference>
<dbReference type="Gene3D" id="1.20.1530.20">
    <property type="match status" value="1"/>
</dbReference>
<dbReference type="GO" id="GO:0015297">
    <property type="term" value="F:antiporter activity"/>
    <property type="evidence" value="ECO:0007669"/>
    <property type="project" value="InterPro"/>
</dbReference>
<evidence type="ECO:0000313" key="11">
    <source>
        <dbReference type="Proteomes" id="UP000646776"/>
    </source>
</evidence>
<evidence type="ECO:0000256" key="7">
    <source>
        <dbReference type="SAM" id="MobiDB-lite"/>
    </source>
</evidence>
<keyword evidence="2" id="KW-0813">Transport</keyword>
<dbReference type="InterPro" id="IPR050794">
    <property type="entry name" value="CPA2_transporter"/>
</dbReference>
<dbReference type="RefSeq" id="WP_189718412.1">
    <property type="nucleotide sequence ID" value="NZ_BMSA01000060.1"/>
</dbReference>
<feature type="region of interest" description="Disordered" evidence="7">
    <location>
        <begin position="405"/>
        <end position="426"/>
    </location>
</feature>
<keyword evidence="5" id="KW-0406">Ion transport</keyword>
<comment type="caution">
    <text evidence="10">The sequence shown here is derived from an EMBL/GenBank/DDBJ whole genome shotgun (WGS) entry which is preliminary data.</text>
</comment>
<evidence type="ECO:0000256" key="8">
    <source>
        <dbReference type="SAM" id="Phobius"/>
    </source>
</evidence>